<dbReference type="AlphaFoldDB" id="A0A3N0YRJ2"/>
<dbReference type="Proteomes" id="UP000281406">
    <property type="component" value="Unassembled WGS sequence"/>
</dbReference>
<gene>
    <name evidence="2" type="ORF">DPX16_22344</name>
</gene>
<feature type="compositionally biased region" description="Basic and acidic residues" evidence="1">
    <location>
        <begin position="95"/>
        <end position="104"/>
    </location>
</feature>
<comment type="caution">
    <text evidence="2">The sequence shown here is derived from an EMBL/GenBank/DDBJ whole genome shotgun (WGS) entry which is preliminary data.</text>
</comment>
<reference evidence="2 3" key="1">
    <citation type="submission" date="2018-10" db="EMBL/GenBank/DDBJ databases">
        <title>Genome assembly for a Yunnan-Guizhou Plateau 3E fish, Anabarilius grahami (Regan), and its evolutionary and genetic applications.</title>
        <authorList>
            <person name="Jiang W."/>
        </authorList>
    </citation>
    <scope>NUCLEOTIDE SEQUENCE [LARGE SCALE GENOMIC DNA]</scope>
    <source>
        <strain evidence="2">AG-KIZ</strain>
        <tissue evidence="2">Muscle</tissue>
    </source>
</reference>
<accession>A0A3N0YRJ2</accession>
<organism evidence="2 3">
    <name type="scientific">Anabarilius grahami</name>
    <name type="common">Kanglang fish</name>
    <name type="synonym">Barilius grahami</name>
    <dbReference type="NCBI Taxonomy" id="495550"/>
    <lineage>
        <taxon>Eukaryota</taxon>
        <taxon>Metazoa</taxon>
        <taxon>Chordata</taxon>
        <taxon>Craniata</taxon>
        <taxon>Vertebrata</taxon>
        <taxon>Euteleostomi</taxon>
        <taxon>Actinopterygii</taxon>
        <taxon>Neopterygii</taxon>
        <taxon>Teleostei</taxon>
        <taxon>Ostariophysi</taxon>
        <taxon>Cypriniformes</taxon>
        <taxon>Xenocyprididae</taxon>
        <taxon>Xenocypridinae</taxon>
        <taxon>Xenocypridinae incertae sedis</taxon>
        <taxon>Anabarilius</taxon>
    </lineage>
</organism>
<dbReference type="EMBL" id="RJVU01028394">
    <property type="protein sequence ID" value="ROL48825.1"/>
    <property type="molecule type" value="Genomic_DNA"/>
</dbReference>
<evidence type="ECO:0000256" key="1">
    <source>
        <dbReference type="SAM" id="MobiDB-lite"/>
    </source>
</evidence>
<evidence type="ECO:0000313" key="3">
    <source>
        <dbReference type="Proteomes" id="UP000281406"/>
    </source>
</evidence>
<sequence length="135" mass="14546">MAGCRLRPADAAVLAGEATQNGRGCREELMVARLVMGIRAGSQEKGPRPVTRGDSVTFNATREADLVLSSDVPGVKPSLSEHRISQTQPPLKGAGKSDCRRQEHPNSCVETGIPESRTQLECYEPSYRGECIPLV</sequence>
<proteinExistence type="predicted"/>
<name>A0A3N0YRJ2_ANAGA</name>
<feature type="region of interest" description="Disordered" evidence="1">
    <location>
        <begin position="72"/>
        <end position="111"/>
    </location>
</feature>
<keyword evidence="3" id="KW-1185">Reference proteome</keyword>
<evidence type="ECO:0000313" key="2">
    <source>
        <dbReference type="EMBL" id="ROL48825.1"/>
    </source>
</evidence>
<protein>
    <submittedName>
        <fullName evidence="2">Uncharacterized protein</fullName>
    </submittedName>
</protein>